<dbReference type="OrthoDB" id="9791143at2"/>
<evidence type="ECO:0000256" key="1">
    <source>
        <dbReference type="ARBA" id="ARBA00023015"/>
    </source>
</evidence>
<keyword evidence="3" id="KW-0804">Transcription</keyword>
<dbReference type="Proteomes" id="UP000199520">
    <property type="component" value="Unassembled WGS sequence"/>
</dbReference>
<keyword evidence="6" id="KW-1185">Reference proteome</keyword>
<sequence length="114" mass="12928">MDTKVCPIEEAINLIGHKWKVLIIRNLLTKDHQRYGCLQKGINGISQKMLTQQLRQLEQDGLISRKVFAEVPPKVEYSLTELGRSLQPILESISTWGKGYLGTKGTDSKDFIDD</sequence>
<evidence type="ECO:0000313" key="5">
    <source>
        <dbReference type="EMBL" id="SFL34744.1"/>
    </source>
</evidence>
<dbReference type="PANTHER" id="PTHR33204">
    <property type="entry name" value="TRANSCRIPTIONAL REGULATOR, MARR FAMILY"/>
    <property type="match status" value="1"/>
</dbReference>
<dbReference type="InterPro" id="IPR036388">
    <property type="entry name" value="WH-like_DNA-bd_sf"/>
</dbReference>
<accession>A0A1I4GXL0</accession>
<dbReference type="STRING" id="1123291.SAMN04490355_100223"/>
<evidence type="ECO:0000256" key="3">
    <source>
        <dbReference type="ARBA" id="ARBA00023163"/>
    </source>
</evidence>
<keyword evidence="2 5" id="KW-0238">DNA-binding</keyword>
<dbReference type="InterPro" id="IPR002577">
    <property type="entry name" value="HTH_HxlR"/>
</dbReference>
<dbReference type="PROSITE" id="PS51118">
    <property type="entry name" value="HTH_HXLR"/>
    <property type="match status" value="1"/>
</dbReference>
<feature type="domain" description="HTH hxlR-type" evidence="4">
    <location>
        <begin position="6"/>
        <end position="105"/>
    </location>
</feature>
<dbReference type="Pfam" id="PF01638">
    <property type="entry name" value="HxlR"/>
    <property type="match status" value="1"/>
</dbReference>
<keyword evidence="1" id="KW-0805">Transcription regulation</keyword>
<organism evidence="5 6">
    <name type="scientific">Pelosinus propionicus DSM 13327</name>
    <dbReference type="NCBI Taxonomy" id="1123291"/>
    <lineage>
        <taxon>Bacteria</taxon>
        <taxon>Bacillati</taxon>
        <taxon>Bacillota</taxon>
        <taxon>Negativicutes</taxon>
        <taxon>Selenomonadales</taxon>
        <taxon>Sporomusaceae</taxon>
        <taxon>Pelosinus</taxon>
    </lineage>
</organism>
<dbReference type="GO" id="GO:0003677">
    <property type="term" value="F:DNA binding"/>
    <property type="evidence" value="ECO:0007669"/>
    <property type="project" value="UniProtKB-KW"/>
</dbReference>
<dbReference type="Gene3D" id="1.10.10.10">
    <property type="entry name" value="Winged helix-like DNA-binding domain superfamily/Winged helix DNA-binding domain"/>
    <property type="match status" value="1"/>
</dbReference>
<dbReference type="EMBL" id="FOTS01000002">
    <property type="protein sequence ID" value="SFL34744.1"/>
    <property type="molecule type" value="Genomic_DNA"/>
</dbReference>
<reference evidence="6" key="1">
    <citation type="submission" date="2016-10" db="EMBL/GenBank/DDBJ databases">
        <authorList>
            <person name="Varghese N."/>
            <person name="Submissions S."/>
        </authorList>
    </citation>
    <scope>NUCLEOTIDE SEQUENCE [LARGE SCALE GENOMIC DNA]</scope>
    <source>
        <strain evidence="6">DSM 13327</strain>
    </source>
</reference>
<name>A0A1I4GXL0_9FIRM</name>
<evidence type="ECO:0000313" key="6">
    <source>
        <dbReference type="Proteomes" id="UP000199520"/>
    </source>
</evidence>
<evidence type="ECO:0000259" key="4">
    <source>
        <dbReference type="PROSITE" id="PS51118"/>
    </source>
</evidence>
<dbReference type="AlphaFoldDB" id="A0A1I4GXL0"/>
<dbReference type="InterPro" id="IPR036390">
    <property type="entry name" value="WH_DNA-bd_sf"/>
</dbReference>
<protein>
    <submittedName>
        <fullName evidence="5">DNA-binding transcriptional regulator, HxlR family</fullName>
    </submittedName>
</protein>
<proteinExistence type="predicted"/>
<dbReference type="SUPFAM" id="SSF46785">
    <property type="entry name" value="Winged helix' DNA-binding domain"/>
    <property type="match status" value="1"/>
</dbReference>
<evidence type="ECO:0000256" key="2">
    <source>
        <dbReference type="ARBA" id="ARBA00023125"/>
    </source>
</evidence>
<gene>
    <name evidence="5" type="ORF">SAMN04490355_100223</name>
</gene>
<dbReference type="RefSeq" id="WP_090932108.1">
    <property type="nucleotide sequence ID" value="NZ_FOTS01000002.1"/>
</dbReference>